<name>A0A9N9PTR9_9HELO</name>
<proteinExistence type="predicted"/>
<dbReference type="Proteomes" id="UP000696280">
    <property type="component" value="Unassembled WGS sequence"/>
</dbReference>
<dbReference type="EMBL" id="CAJVRL010000058">
    <property type="protein sequence ID" value="CAG8954833.1"/>
    <property type="molecule type" value="Genomic_DNA"/>
</dbReference>
<comment type="caution">
    <text evidence="2">The sequence shown here is derived from an EMBL/GenBank/DDBJ whole genome shotgun (WGS) entry which is preliminary data.</text>
</comment>
<gene>
    <name evidence="2" type="ORF">HYFRA_00008518</name>
</gene>
<evidence type="ECO:0000313" key="3">
    <source>
        <dbReference type="Proteomes" id="UP000696280"/>
    </source>
</evidence>
<keyword evidence="3" id="KW-1185">Reference proteome</keyword>
<sequence length="60" mass="6695">METELACWTNGPIVIVIVPMPLNPSPCCEVRGFRSTHQHRSERDIRTFGDGIGGRWTGPD</sequence>
<evidence type="ECO:0000313" key="2">
    <source>
        <dbReference type="EMBL" id="CAG8954833.1"/>
    </source>
</evidence>
<protein>
    <submittedName>
        <fullName evidence="2">Uncharacterized protein</fullName>
    </submittedName>
</protein>
<accession>A0A9N9PTR9</accession>
<reference evidence="2" key="1">
    <citation type="submission" date="2021-07" db="EMBL/GenBank/DDBJ databases">
        <authorList>
            <person name="Durling M."/>
        </authorList>
    </citation>
    <scope>NUCLEOTIDE SEQUENCE</scope>
</reference>
<evidence type="ECO:0000256" key="1">
    <source>
        <dbReference type="SAM" id="MobiDB-lite"/>
    </source>
</evidence>
<feature type="region of interest" description="Disordered" evidence="1">
    <location>
        <begin position="39"/>
        <end position="60"/>
    </location>
</feature>
<feature type="compositionally biased region" description="Gly residues" evidence="1">
    <location>
        <begin position="50"/>
        <end position="60"/>
    </location>
</feature>
<dbReference type="AlphaFoldDB" id="A0A9N9PTR9"/>
<organism evidence="2 3">
    <name type="scientific">Hymenoscyphus fraxineus</name>
    <dbReference type="NCBI Taxonomy" id="746836"/>
    <lineage>
        <taxon>Eukaryota</taxon>
        <taxon>Fungi</taxon>
        <taxon>Dikarya</taxon>
        <taxon>Ascomycota</taxon>
        <taxon>Pezizomycotina</taxon>
        <taxon>Leotiomycetes</taxon>
        <taxon>Helotiales</taxon>
        <taxon>Helotiaceae</taxon>
        <taxon>Hymenoscyphus</taxon>
    </lineage>
</organism>